<keyword evidence="4 6" id="KW-0472">Membrane</keyword>
<feature type="region of interest" description="Disordered" evidence="5">
    <location>
        <begin position="136"/>
        <end position="196"/>
    </location>
</feature>
<feature type="compositionally biased region" description="Low complexity" evidence="5">
    <location>
        <begin position="166"/>
        <end position="179"/>
    </location>
</feature>
<dbReference type="GO" id="GO:0016020">
    <property type="term" value="C:membrane"/>
    <property type="evidence" value="ECO:0007669"/>
    <property type="project" value="UniProtKB-SubCell"/>
</dbReference>
<dbReference type="PANTHER" id="PTHR28128">
    <property type="entry name" value="GOLGI APPARATUS MEMBRANE PROTEIN TVP15"/>
    <property type="match status" value="1"/>
</dbReference>
<feature type="transmembrane region" description="Helical" evidence="6">
    <location>
        <begin position="103"/>
        <end position="125"/>
    </location>
</feature>
<organism evidence="7 8">
    <name type="scientific">Anaeramoeba flamelloides</name>
    <dbReference type="NCBI Taxonomy" id="1746091"/>
    <lineage>
        <taxon>Eukaryota</taxon>
        <taxon>Metamonada</taxon>
        <taxon>Anaeramoebidae</taxon>
        <taxon>Anaeramoeba</taxon>
    </lineage>
</organism>
<keyword evidence="3 6" id="KW-1133">Transmembrane helix</keyword>
<evidence type="ECO:0000256" key="3">
    <source>
        <dbReference type="ARBA" id="ARBA00022989"/>
    </source>
</evidence>
<name>A0AAV7YCT6_9EUKA</name>
<evidence type="ECO:0000313" key="7">
    <source>
        <dbReference type="EMBL" id="KAJ3425717.1"/>
    </source>
</evidence>
<comment type="subcellular location">
    <subcellularLocation>
        <location evidence="1">Membrane</location>
        <topology evidence="1">Multi-pass membrane protein</topology>
    </subcellularLocation>
</comment>
<evidence type="ECO:0000256" key="1">
    <source>
        <dbReference type="ARBA" id="ARBA00004141"/>
    </source>
</evidence>
<comment type="caution">
    <text evidence="7">The sequence shown here is derived from an EMBL/GenBank/DDBJ whole genome shotgun (WGS) entry which is preliminary data.</text>
</comment>
<feature type="transmembrane region" description="Helical" evidence="6">
    <location>
        <begin position="12"/>
        <end position="34"/>
    </location>
</feature>
<sequence length="196" mass="21611">MKSFIEGSLFKFILASITGATTFAMVICGIVGWIKSFSPFLWSEFILCLYIIIFGIVAIVNEFFDTKFLLKRYGFFRTHSGRGLFVMFIASLGLAPGQNHKYLLAVGIICAIVGMVQLLLGLTVLGNDVKGSENTSQYKPVKNYSNYEKNETKQTSNFQEKESSESSESSDSSSSGSSKSEAKEGPVENTNLDEKN</sequence>
<dbReference type="AlphaFoldDB" id="A0AAV7YCT6"/>
<dbReference type="Pfam" id="PF08507">
    <property type="entry name" value="COPI_assoc"/>
    <property type="match status" value="1"/>
</dbReference>
<dbReference type="Proteomes" id="UP001146793">
    <property type="component" value="Unassembled WGS sequence"/>
</dbReference>
<gene>
    <name evidence="7" type="ORF">M0812_28162</name>
</gene>
<reference evidence="7" key="1">
    <citation type="submission" date="2022-08" db="EMBL/GenBank/DDBJ databases">
        <title>Novel sulphate-reducing endosymbionts in the free-living metamonad Anaeramoeba.</title>
        <authorList>
            <person name="Jerlstrom-Hultqvist J."/>
            <person name="Cepicka I."/>
            <person name="Gallot-Lavallee L."/>
            <person name="Salas-Leiva D."/>
            <person name="Curtis B.A."/>
            <person name="Zahonova K."/>
            <person name="Pipaliya S."/>
            <person name="Dacks J."/>
            <person name="Roger A.J."/>
        </authorList>
    </citation>
    <scope>NUCLEOTIDE SEQUENCE</scope>
    <source>
        <strain evidence="7">Busselton2</strain>
    </source>
</reference>
<evidence type="ECO:0000313" key="8">
    <source>
        <dbReference type="Proteomes" id="UP001146793"/>
    </source>
</evidence>
<keyword evidence="2 6" id="KW-0812">Transmembrane</keyword>
<accession>A0AAV7YCT6</accession>
<proteinExistence type="predicted"/>
<dbReference type="EMBL" id="JANTQA010000070">
    <property type="protein sequence ID" value="KAJ3425717.1"/>
    <property type="molecule type" value="Genomic_DNA"/>
</dbReference>
<feature type="transmembrane region" description="Helical" evidence="6">
    <location>
        <begin position="81"/>
        <end position="97"/>
    </location>
</feature>
<dbReference type="PANTHER" id="PTHR28128:SF1">
    <property type="entry name" value="GOLGI APPARATUS MEMBRANE PROTEIN TVP15"/>
    <property type="match status" value="1"/>
</dbReference>
<dbReference type="InterPro" id="IPR036259">
    <property type="entry name" value="MFS_trans_sf"/>
</dbReference>
<dbReference type="SUPFAM" id="SSF103473">
    <property type="entry name" value="MFS general substrate transporter"/>
    <property type="match status" value="1"/>
</dbReference>
<evidence type="ECO:0000256" key="5">
    <source>
        <dbReference type="SAM" id="MobiDB-lite"/>
    </source>
</evidence>
<evidence type="ECO:0000256" key="4">
    <source>
        <dbReference type="ARBA" id="ARBA00023136"/>
    </source>
</evidence>
<feature type="compositionally biased region" description="Basic and acidic residues" evidence="5">
    <location>
        <begin position="180"/>
        <end position="196"/>
    </location>
</feature>
<feature type="transmembrane region" description="Helical" evidence="6">
    <location>
        <begin position="40"/>
        <end position="60"/>
    </location>
</feature>
<dbReference type="InterPro" id="IPR013714">
    <property type="entry name" value="Golgi_TVP15"/>
</dbReference>
<evidence type="ECO:0000256" key="6">
    <source>
        <dbReference type="SAM" id="Phobius"/>
    </source>
</evidence>
<protein>
    <submittedName>
        <fullName evidence="7">Golgi apparatus membrane protein tvp15</fullName>
    </submittedName>
</protein>
<evidence type="ECO:0000256" key="2">
    <source>
        <dbReference type="ARBA" id="ARBA00022692"/>
    </source>
</evidence>
<feature type="compositionally biased region" description="Polar residues" evidence="5">
    <location>
        <begin position="136"/>
        <end position="158"/>
    </location>
</feature>